<accession>A0A1Y2FT41</accession>
<sequence length="398" mass="45347">MDGFIRRQYTYRGVLPNPLMRVALVWRSSSPVRQVGSDSDDASLSDVEQVKEERHFEWTEVSLADQVRILHDLCEWHMQSEKFRERAGVSDMEMTSWRIDPIGRDSNDVVYYLLDDGRLYCRTDPCVQFAVHRKQGRGHTTDHVQRQDGEATEDWTCLATSYLEWVAFAETLVDPFGADEKRLYNVIKKQLLPDILAAEEERRLEGERIEQLRIKELLLAEALSTRKRSSRIQVIEERRHEESARAAAERHQEELEAAAKRLKMQDQGAIAYMPQPRLTREARARDRELRLYMQDKSLSGRPADLEHVALAHSPVTLPKTNSISQAAPESLCGSTRLDEEVDTEADPRQRDLGPEPVVATQEDGSTQESIDTYAPGLSVAVTAFQNREGGAKQSCPTT</sequence>
<dbReference type="GO" id="GO:0006355">
    <property type="term" value="P:regulation of DNA-templated transcription"/>
    <property type="evidence" value="ECO:0007669"/>
    <property type="project" value="InterPro"/>
</dbReference>
<keyword evidence="3" id="KW-1185">Reference proteome</keyword>
<dbReference type="Proteomes" id="UP000193685">
    <property type="component" value="Unassembled WGS sequence"/>
</dbReference>
<proteinExistence type="predicted"/>
<dbReference type="PANTHER" id="PTHR14296:SF3">
    <property type="entry name" value="DIKAR, ISOFORM F"/>
    <property type="match status" value="1"/>
</dbReference>
<dbReference type="STRING" id="56484.A0A1Y2FT41"/>
<protein>
    <submittedName>
        <fullName evidence="2">Uncharacterized protein</fullName>
    </submittedName>
</protein>
<dbReference type="AlphaFoldDB" id="A0A1Y2FT41"/>
<dbReference type="EMBL" id="MCFI01000002">
    <property type="protein sequence ID" value="ORY87163.1"/>
    <property type="molecule type" value="Genomic_DNA"/>
</dbReference>
<dbReference type="RefSeq" id="XP_040728019.1">
    <property type="nucleotide sequence ID" value="XM_040868624.1"/>
</dbReference>
<organism evidence="2 3">
    <name type="scientific">Protomyces lactucae-debilis</name>
    <dbReference type="NCBI Taxonomy" id="2754530"/>
    <lineage>
        <taxon>Eukaryota</taxon>
        <taxon>Fungi</taxon>
        <taxon>Dikarya</taxon>
        <taxon>Ascomycota</taxon>
        <taxon>Taphrinomycotina</taxon>
        <taxon>Taphrinomycetes</taxon>
        <taxon>Taphrinales</taxon>
        <taxon>Protomycetaceae</taxon>
        <taxon>Protomyces</taxon>
    </lineage>
</organism>
<reference evidence="2 3" key="1">
    <citation type="submission" date="2016-07" db="EMBL/GenBank/DDBJ databases">
        <title>Pervasive Adenine N6-methylation of Active Genes in Fungi.</title>
        <authorList>
            <consortium name="DOE Joint Genome Institute"/>
            <person name="Mondo S.J."/>
            <person name="Dannebaum R.O."/>
            <person name="Kuo R.C."/>
            <person name="Labutti K."/>
            <person name="Haridas S."/>
            <person name="Kuo A."/>
            <person name="Salamov A."/>
            <person name="Ahrendt S.R."/>
            <person name="Lipzen A."/>
            <person name="Sullivan W."/>
            <person name="Andreopoulos W.B."/>
            <person name="Clum A."/>
            <person name="Lindquist E."/>
            <person name="Daum C."/>
            <person name="Ramamoorthy G.K."/>
            <person name="Gryganskyi A."/>
            <person name="Culley D."/>
            <person name="Magnuson J.K."/>
            <person name="James T.Y."/>
            <person name="O'Malley M.A."/>
            <person name="Stajich J.E."/>
            <person name="Spatafora J.W."/>
            <person name="Visel A."/>
            <person name="Grigoriev I.V."/>
        </authorList>
    </citation>
    <scope>NUCLEOTIDE SEQUENCE [LARGE SCALE GENOMIC DNA]</scope>
    <source>
        <strain evidence="2 3">12-1054</strain>
    </source>
</reference>
<evidence type="ECO:0000313" key="2">
    <source>
        <dbReference type="EMBL" id="ORY87163.1"/>
    </source>
</evidence>
<gene>
    <name evidence="2" type="ORF">BCR37DRAFT_376578</name>
</gene>
<dbReference type="GO" id="GO:0031213">
    <property type="term" value="C:RSF complex"/>
    <property type="evidence" value="ECO:0007669"/>
    <property type="project" value="InterPro"/>
</dbReference>
<dbReference type="InterPro" id="IPR028938">
    <property type="entry name" value="Rsf1-like"/>
</dbReference>
<feature type="region of interest" description="Disordered" evidence="1">
    <location>
        <begin position="319"/>
        <end position="370"/>
    </location>
</feature>
<dbReference type="PANTHER" id="PTHR14296">
    <property type="entry name" value="REMODELING AND SPACING FACTOR 1"/>
    <property type="match status" value="1"/>
</dbReference>
<evidence type="ECO:0000256" key="1">
    <source>
        <dbReference type="SAM" id="MobiDB-lite"/>
    </source>
</evidence>
<dbReference type="OrthoDB" id="303107at2759"/>
<name>A0A1Y2FT41_PROLT</name>
<dbReference type="GeneID" id="63785223"/>
<evidence type="ECO:0000313" key="3">
    <source>
        <dbReference type="Proteomes" id="UP000193685"/>
    </source>
</evidence>
<comment type="caution">
    <text evidence="2">The sequence shown here is derived from an EMBL/GenBank/DDBJ whole genome shotgun (WGS) entry which is preliminary data.</text>
</comment>